<evidence type="ECO:0000256" key="3">
    <source>
        <dbReference type="ARBA" id="ARBA00022989"/>
    </source>
</evidence>
<dbReference type="InterPro" id="IPR004837">
    <property type="entry name" value="NaCa_Exmemb"/>
</dbReference>
<dbReference type="Pfam" id="PF01699">
    <property type="entry name" value="Na_Ca_ex"/>
    <property type="match status" value="2"/>
</dbReference>
<evidence type="ECO:0000256" key="5">
    <source>
        <dbReference type="SAM" id="Phobius"/>
    </source>
</evidence>
<evidence type="ECO:0000313" key="8">
    <source>
        <dbReference type="Proteomes" id="UP001310022"/>
    </source>
</evidence>
<feature type="transmembrane region" description="Helical" evidence="5">
    <location>
        <begin position="128"/>
        <end position="148"/>
    </location>
</feature>
<feature type="transmembrane region" description="Helical" evidence="5">
    <location>
        <begin position="104"/>
        <end position="122"/>
    </location>
</feature>
<evidence type="ECO:0000313" key="7">
    <source>
        <dbReference type="EMBL" id="GJM59681.1"/>
    </source>
</evidence>
<gene>
    <name evidence="7" type="ORF">PEDI_02330</name>
</gene>
<comment type="caution">
    <text evidence="7">The sequence shown here is derived from an EMBL/GenBank/DDBJ whole genome shotgun (WGS) entry which is preliminary data.</text>
</comment>
<dbReference type="Proteomes" id="UP001310022">
    <property type="component" value="Unassembled WGS sequence"/>
</dbReference>
<feature type="transmembrane region" description="Helical" evidence="5">
    <location>
        <begin position="301"/>
        <end position="317"/>
    </location>
</feature>
<proteinExistence type="predicted"/>
<protein>
    <submittedName>
        <fullName evidence="7">Sodium:calcium antiporter</fullName>
    </submittedName>
</protein>
<dbReference type="GO" id="GO:0008273">
    <property type="term" value="F:calcium, potassium:sodium antiporter activity"/>
    <property type="evidence" value="ECO:0007669"/>
    <property type="project" value="TreeGrafter"/>
</dbReference>
<dbReference type="AlphaFoldDB" id="A0AAN5AJP4"/>
<keyword evidence="2 5" id="KW-0812">Transmembrane</keyword>
<dbReference type="PANTHER" id="PTHR10846">
    <property type="entry name" value="SODIUM/POTASSIUM/CALCIUM EXCHANGER"/>
    <property type="match status" value="1"/>
</dbReference>
<dbReference type="GO" id="GO:0005886">
    <property type="term" value="C:plasma membrane"/>
    <property type="evidence" value="ECO:0007669"/>
    <property type="project" value="TreeGrafter"/>
</dbReference>
<keyword evidence="3 5" id="KW-1133">Transmembrane helix</keyword>
<keyword evidence="8" id="KW-1185">Reference proteome</keyword>
<keyword evidence="4 5" id="KW-0472">Membrane</keyword>
<evidence type="ECO:0000256" key="2">
    <source>
        <dbReference type="ARBA" id="ARBA00022692"/>
    </source>
</evidence>
<evidence type="ECO:0000256" key="1">
    <source>
        <dbReference type="ARBA" id="ARBA00004141"/>
    </source>
</evidence>
<feature type="transmembrane region" description="Helical" evidence="5">
    <location>
        <begin position="278"/>
        <end position="294"/>
    </location>
</feature>
<feature type="transmembrane region" description="Helical" evidence="5">
    <location>
        <begin position="6"/>
        <end position="26"/>
    </location>
</feature>
<dbReference type="InterPro" id="IPR004481">
    <property type="entry name" value="K/Na/Ca-exchanger"/>
</dbReference>
<feature type="transmembrane region" description="Helical" evidence="5">
    <location>
        <begin position="211"/>
        <end position="233"/>
    </location>
</feature>
<dbReference type="GO" id="GO:0005262">
    <property type="term" value="F:calcium channel activity"/>
    <property type="evidence" value="ECO:0007669"/>
    <property type="project" value="TreeGrafter"/>
</dbReference>
<feature type="transmembrane region" description="Helical" evidence="5">
    <location>
        <begin position="245"/>
        <end position="266"/>
    </location>
</feature>
<dbReference type="Gene3D" id="1.20.1420.30">
    <property type="entry name" value="NCX, central ion-binding region"/>
    <property type="match status" value="1"/>
</dbReference>
<feature type="domain" description="Sodium/calcium exchanger membrane region" evidence="6">
    <location>
        <begin position="10"/>
        <end position="148"/>
    </location>
</feature>
<dbReference type="GO" id="GO:0006874">
    <property type="term" value="P:intracellular calcium ion homeostasis"/>
    <property type="evidence" value="ECO:0007669"/>
    <property type="project" value="TreeGrafter"/>
</dbReference>
<sequence length="318" mass="33733">MGSLVIDGGLLGIGLLVLILGGNYLVKGGADLASRFKISPMVVGLTVIAFGTSVPELLVSLQAAFRASPDLVIGNVVGSNICNLAFILGVTSLITPLPVNRGTLFQDWPVTFGAALVLFYLVQDGALSFFDGLLLFSALLIFVWFQIWQSGKTTHFPTTQDAPAPESPLGASVWRDLTLILLGGLGLYLGADWLVQGARNMATSFGVSERIIGLTVVAVGTSLPELVTSVIAARKQQADIALGNVLGSNIFNILAILGLTSMITPISVDSAFIQNDCYWMLGLTLLLLPMMGLSRKISRMSGALLLGLYLLYNYLLVL</sequence>
<dbReference type="RefSeq" id="WP_338235666.1">
    <property type="nucleotide sequence ID" value="NZ_BQKE01000001.1"/>
</dbReference>
<dbReference type="NCBIfam" id="TIGR00367">
    <property type="entry name" value="calcium/sodium antiporter"/>
    <property type="match status" value="1"/>
</dbReference>
<dbReference type="InterPro" id="IPR044880">
    <property type="entry name" value="NCX_ion-bd_dom_sf"/>
</dbReference>
<comment type="subcellular location">
    <subcellularLocation>
        <location evidence="1">Membrane</location>
        <topology evidence="1">Multi-pass membrane protein</topology>
    </subcellularLocation>
</comment>
<dbReference type="EMBL" id="BQKE01000001">
    <property type="protein sequence ID" value="GJM59681.1"/>
    <property type="molecule type" value="Genomic_DNA"/>
</dbReference>
<evidence type="ECO:0000259" key="6">
    <source>
        <dbReference type="Pfam" id="PF01699"/>
    </source>
</evidence>
<feature type="transmembrane region" description="Helical" evidence="5">
    <location>
        <begin position="77"/>
        <end position="97"/>
    </location>
</feature>
<reference evidence="7 8" key="1">
    <citation type="submission" date="2021-12" db="EMBL/GenBank/DDBJ databases">
        <title>Genome sequencing of bacteria with rrn-lacking chromosome and rrn-plasmid.</title>
        <authorList>
            <person name="Anda M."/>
            <person name="Iwasaki W."/>
        </authorList>
    </citation>
    <scope>NUCLEOTIDE SEQUENCE [LARGE SCALE GENOMIC DNA]</scope>
    <source>
        <strain evidence="7 8">NBRC 15940</strain>
    </source>
</reference>
<accession>A0AAN5AJP4</accession>
<organism evidence="7 8">
    <name type="scientific">Persicobacter diffluens</name>
    <dbReference type="NCBI Taxonomy" id="981"/>
    <lineage>
        <taxon>Bacteria</taxon>
        <taxon>Pseudomonadati</taxon>
        <taxon>Bacteroidota</taxon>
        <taxon>Cytophagia</taxon>
        <taxon>Cytophagales</taxon>
        <taxon>Persicobacteraceae</taxon>
        <taxon>Persicobacter</taxon>
    </lineage>
</organism>
<evidence type="ECO:0000256" key="4">
    <source>
        <dbReference type="ARBA" id="ARBA00023136"/>
    </source>
</evidence>
<dbReference type="PANTHER" id="PTHR10846:SF8">
    <property type="entry name" value="INNER MEMBRANE PROTEIN YRBG"/>
    <property type="match status" value="1"/>
</dbReference>
<name>A0AAN5AJP4_9BACT</name>
<feature type="domain" description="Sodium/calcium exchanger membrane region" evidence="6">
    <location>
        <begin position="178"/>
        <end position="317"/>
    </location>
</feature>